<dbReference type="EMBL" id="JBHUKR010000018">
    <property type="protein sequence ID" value="MFD2420375.1"/>
    <property type="molecule type" value="Genomic_DNA"/>
</dbReference>
<evidence type="ECO:0000256" key="1">
    <source>
        <dbReference type="SAM" id="MobiDB-lite"/>
    </source>
</evidence>
<feature type="region of interest" description="Disordered" evidence="1">
    <location>
        <begin position="1"/>
        <end position="23"/>
    </location>
</feature>
<feature type="region of interest" description="Disordered" evidence="1">
    <location>
        <begin position="105"/>
        <end position="179"/>
    </location>
</feature>
<feature type="region of interest" description="Disordered" evidence="1">
    <location>
        <begin position="194"/>
        <end position="224"/>
    </location>
</feature>
<reference evidence="3" key="1">
    <citation type="journal article" date="2019" name="Int. J. Syst. Evol. Microbiol.">
        <title>The Global Catalogue of Microorganisms (GCM) 10K type strain sequencing project: providing services to taxonomists for standard genome sequencing and annotation.</title>
        <authorList>
            <consortium name="The Broad Institute Genomics Platform"/>
            <consortium name="The Broad Institute Genome Sequencing Center for Infectious Disease"/>
            <person name="Wu L."/>
            <person name="Ma J."/>
        </authorList>
    </citation>
    <scope>NUCLEOTIDE SEQUENCE [LARGE SCALE GENOMIC DNA]</scope>
    <source>
        <strain evidence="3">CGMCC 4.7645</strain>
    </source>
</reference>
<gene>
    <name evidence="2" type="ORF">ACFSXZ_28990</name>
</gene>
<feature type="compositionally biased region" description="Basic residues" evidence="1">
    <location>
        <begin position="1"/>
        <end position="15"/>
    </location>
</feature>
<proteinExistence type="predicted"/>
<evidence type="ECO:0000313" key="2">
    <source>
        <dbReference type="EMBL" id="MFD2420375.1"/>
    </source>
</evidence>
<dbReference type="RefSeq" id="WP_378268406.1">
    <property type="nucleotide sequence ID" value="NZ_JBHUKR010000018.1"/>
</dbReference>
<protein>
    <submittedName>
        <fullName evidence="2">MarR family transcriptional regulator</fullName>
    </submittedName>
</protein>
<feature type="compositionally biased region" description="Acidic residues" evidence="1">
    <location>
        <begin position="166"/>
        <end position="175"/>
    </location>
</feature>
<dbReference type="Proteomes" id="UP001597417">
    <property type="component" value="Unassembled WGS sequence"/>
</dbReference>
<sequence length="295" mass="30333">MPSKTRTPRTRKPTRTLRPVDHQAGEQANVVAFRTTAEDKLWETLHAHPNATTAELSAAAKIGKSTAQKILVRWAADGSVARTSGIAAGGRRAPDLWSIADIDPATDSADTATDTETEVPPEPSPVETVPMDPAQEATPAPGEATVTSTEDAIPTTEDTTLPAEPEGGDGEEDTVGSEAVDPAEATVPGAADLFADPEAGSAGASSASTADVGTHGRDGGRVQRLLPGALRGMVEDYLRDHPGEEFGPVTIARSLGGKSSGAVSNALDKLVAAGTAVKTQDAPRRYALAPTEPAH</sequence>
<keyword evidence="3" id="KW-1185">Reference proteome</keyword>
<feature type="compositionally biased region" description="Low complexity" evidence="1">
    <location>
        <begin position="199"/>
        <end position="208"/>
    </location>
</feature>
<comment type="caution">
    <text evidence="2">The sequence shown here is derived from an EMBL/GenBank/DDBJ whole genome shotgun (WGS) entry which is preliminary data.</text>
</comment>
<accession>A0ABW5FZ97</accession>
<organism evidence="2 3">
    <name type="scientific">Amycolatopsis pigmentata</name>
    <dbReference type="NCBI Taxonomy" id="450801"/>
    <lineage>
        <taxon>Bacteria</taxon>
        <taxon>Bacillati</taxon>
        <taxon>Actinomycetota</taxon>
        <taxon>Actinomycetes</taxon>
        <taxon>Pseudonocardiales</taxon>
        <taxon>Pseudonocardiaceae</taxon>
        <taxon>Amycolatopsis</taxon>
    </lineage>
</organism>
<evidence type="ECO:0000313" key="3">
    <source>
        <dbReference type="Proteomes" id="UP001597417"/>
    </source>
</evidence>
<name>A0ABW5FZ97_9PSEU</name>